<protein>
    <submittedName>
        <fullName evidence="2">Uncharacterized protein</fullName>
    </submittedName>
</protein>
<accession>A0A5B7DS04</accession>
<organism evidence="2 3">
    <name type="scientific">Portunus trituberculatus</name>
    <name type="common">Swimming crab</name>
    <name type="synonym">Neptunus trituberculatus</name>
    <dbReference type="NCBI Taxonomy" id="210409"/>
    <lineage>
        <taxon>Eukaryota</taxon>
        <taxon>Metazoa</taxon>
        <taxon>Ecdysozoa</taxon>
        <taxon>Arthropoda</taxon>
        <taxon>Crustacea</taxon>
        <taxon>Multicrustacea</taxon>
        <taxon>Malacostraca</taxon>
        <taxon>Eumalacostraca</taxon>
        <taxon>Eucarida</taxon>
        <taxon>Decapoda</taxon>
        <taxon>Pleocyemata</taxon>
        <taxon>Brachyura</taxon>
        <taxon>Eubrachyura</taxon>
        <taxon>Portunoidea</taxon>
        <taxon>Portunidae</taxon>
        <taxon>Portuninae</taxon>
        <taxon>Portunus</taxon>
    </lineage>
</organism>
<evidence type="ECO:0000313" key="2">
    <source>
        <dbReference type="EMBL" id="MPC24411.1"/>
    </source>
</evidence>
<proteinExistence type="predicted"/>
<dbReference type="Proteomes" id="UP000324222">
    <property type="component" value="Unassembled WGS sequence"/>
</dbReference>
<reference evidence="2 3" key="1">
    <citation type="submission" date="2019-05" db="EMBL/GenBank/DDBJ databases">
        <title>Another draft genome of Portunus trituberculatus and its Hox gene families provides insights of decapod evolution.</title>
        <authorList>
            <person name="Jeong J.-H."/>
            <person name="Song I."/>
            <person name="Kim S."/>
            <person name="Choi T."/>
            <person name="Kim D."/>
            <person name="Ryu S."/>
            <person name="Kim W."/>
        </authorList>
    </citation>
    <scope>NUCLEOTIDE SEQUENCE [LARGE SCALE GENOMIC DNA]</scope>
    <source>
        <tissue evidence="2">Muscle</tissue>
    </source>
</reference>
<evidence type="ECO:0000256" key="1">
    <source>
        <dbReference type="SAM" id="MobiDB-lite"/>
    </source>
</evidence>
<feature type="compositionally biased region" description="Basic residues" evidence="1">
    <location>
        <begin position="1"/>
        <end position="15"/>
    </location>
</feature>
<feature type="region of interest" description="Disordered" evidence="1">
    <location>
        <begin position="1"/>
        <end position="59"/>
    </location>
</feature>
<keyword evidence="3" id="KW-1185">Reference proteome</keyword>
<gene>
    <name evidence="2" type="ORF">E2C01_017492</name>
</gene>
<evidence type="ECO:0000313" key="3">
    <source>
        <dbReference type="Proteomes" id="UP000324222"/>
    </source>
</evidence>
<dbReference type="EMBL" id="VSRR010001326">
    <property type="protein sequence ID" value="MPC24411.1"/>
    <property type="molecule type" value="Genomic_DNA"/>
</dbReference>
<name>A0A5B7DS04_PORTR</name>
<sequence>MKTGRRTLNRQKLSRTRANYCDSRETRRENSPSSFRLGPAKSEQQTDCGRSGALGRGKGEPLLLQMTLAMF</sequence>
<comment type="caution">
    <text evidence="2">The sequence shown here is derived from an EMBL/GenBank/DDBJ whole genome shotgun (WGS) entry which is preliminary data.</text>
</comment>
<dbReference type="AlphaFoldDB" id="A0A5B7DS04"/>